<accession>A0A1W2BBV9</accession>
<name>A0A1W2BBV9_9HYPH</name>
<gene>
    <name evidence="1" type="ORF">SAMN06297251_10638</name>
</gene>
<reference evidence="1 2" key="1">
    <citation type="submission" date="2017-04" db="EMBL/GenBank/DDBJ databases">
        <authorList>
            <person name="Afonso C.L."/>
            <person name="Miller P.J."/>
            <person name="Scott M.A."/>
            <person name="Spackman E."/>
            <person name="Goraichik I."/>
            <person name="Dimitrov K.M."/>
            <person name="Suarez D.L."/>
            <person name="Swayne D.E."/>
        </authorList>
    </citation>
    <scope>NUCLEOTIDE SEQUENCE [LARGE SCALE GENOMIC DNA]</scope>
    <source>
        <strain evidence="1 2">CGMCC 1.10972</strain>
    </source>
</reference>
<evidence type="ECO:0000313" key="1">
    <source>
        <dbReference type="EMBL" id="SMC70389.1"/>
    </source>
</evidence>
<dbReference type="AlphaFoldDB" id="A0A1W2BBV9"/>
<dbReference type="EMBL" id="FWXR01000006">
    <property type="protein sequence ID" value="SMC70389.1"/>
    <property type="molecule type" value="Genomic_DNA"/>
</dbReference>
<sequence length="45" mass="5093">MKTVTGRVENRDGLGRFQRLTVTETVTSLIYHTHTRLSGEHDHAA</sequence>
<keyword evidence="2" id="KW-1185">Reference proteome</keyword>
<dbReference type="Proteomes" id="UP000192656">
    <property type="component" value="Unassembled WGS sequence"/>
</dbReference>
<organism evidence="1 2">
    <name type="scientific">Fulvimarina manganoxydans</name>
    <dbReference type="NCBI Taxonomy" id="937218"/>
    <lineage>
        <taxon>Bacteria</taxon>
        <taxon>Pseudomonadati</taxon>
        <taxon>Pseudomonadota</taxon>
        <taxon>Alphaproteobacteria</taxon>
        <taxon>Hyphomicrobiales</taxon>
        <taxon>Aurantimonadaceae</taxon>
        <taxon>Fulvimarina</taxon>
    </lineage>
</organism>
<evidence type="ECO:0000313" key="2">
    <source>
        <dbReference type="Proteomes" id="UP000192656"/>
    </source>
</evidence>
<protein>
    <submittedName>
        <fullName evidence="1">Uncharacterized protein</fullName>
    </submittedName>
</protein>
<proteinExistence type="predicted"/>